<proteinExistence type="predicted"/>
<reference evidence="2 3" key="1">
    <citation type="journal article" date="2013" name="Mar. Genomics">
        <title>Expression of sulfatases in Rhodopirellula baltica and the diversity of sulfatases in the genus Rhodopirellula.</title>
        <authorList>
            <person name="Wegner C.E."/>
            <person name="Richter-Heitmann T."/>
            <person name="Klindworth A."/>
            <person name="Klockow C."/>
            <person name="Richter M."/>
            <person name="Achstetter T."/>
            <person name="Glockner F.O."/>
            <person name="Harder J."/>
        </authorList>
    </citation>
    <scope>NUCLEOTIDE SEQUENCE [LARGE SCALE GENOMIC DNA]</scope>
    <source>
        <strain evidence="2 3">SH28</strain>
    </source>
</reference>
<dbReference type="PATRIC" id="fig|993517.3.peg.6504"/>
<evidence type="ECO:0000313" key="3">
    <source>
        <dbReference type="Proteomes" id="UP000007993"/>
    </source>
</evidence>
<comment type="caution">
    <text evidence="2">The sequence shown here is derived from an EMBL/GenBank/DDBJ whole genome shotgun (WGS) entry which is preliminary data.</text>
</comment>
<name>K5C7A0_RHOBT</name>
<protein>
    <submittedName>
        <fullName evidence="2">Uncharacterized protein</fullName>
    </submittedName>
</protein>
<gene>
    <name evidence="2" type="ORF">RBSH_06006</name>
</gene>
<evidence type="ECO:0000256" key="1">
    <source>
        <dbReference type="SAM" id="MobiDB-lite"/>
    </source>
</evidence>
<dbReference type="AlphaFoldDB" id="K5C7A0"/>
<dbReference type="Proteomes" id="UP000007993">
    <property type="component" value="Unassembled WGS sequence"/>
</dbReference>
<feature type="region of interest" description="Disordered" evidence="1">
    <location>
        <begin position="119"/>
        <end position="198"/>
    </location>
</feature>
<dbReference type="EMBL" id="AMCW01000173">
    <property type="protein sequence ID" value="EKJ98694.1"/>
    <property type="molecule type" value="Genomic_DNA"/>
</dbReference>
<feature type="compositionally biased region" description="Basic and acidic residues" evidence="1">
    <location>
        <begin position="132"/>
        <end position="146"/>
    </location>
</feature>
<organism evidence="2 3">
    <name type="scientific">Rhodopirellula baltica SH28</name>
    <dbReference type="NCBI Taxonomy" id="993517"/>
    <lineage>
        <taxon>Bacteria</taxon>
        <taxon>Pseudomonadati</taxon>
        <taxon>Planctomycetota</taxon>
        <taxon>Planctomycetia</taxon>
        <taxon>Pirellulales</taxon>
        <taxon>Pirellulaceae</taxon>
        <taxon>Rhodopirellula</taxon>
    </lineage>
</organism>
<feature type="compositionally biased region" description="Basic and acidic residues" evidence="1">
    <location>
        <begin position="176"/>
        <end position="187"/>
    </location>
</feature>
<evidence type="ECO:0000313" key="2">
    <source>
        <dbReference type="EMBL" id="EKJ98694.1"/>
    </source>
</evidence>
<sequence length="243" mass="27511">MLKNSDARNNVGPMANASSRLPVLMPYPETGSQTNQPLYQRSRRGHNDTLRVDFGMRWTTRRKVVAARPSTKRTMLELREIVPMPACVTNDGRFAESVAKNYIERHWIARNLSTRESLYAPSQQQNGLQQQQDERRCKWQHERNAHADAALGNKKPTVHNHEGQHGQECGPPRNGEVQEPRRGDTKRNQQPVKSRNPERITIVMFVSGCHCGKTSSANGKIFTTSPQLKRRNFVHASGPVLSA</sequence>
<accession>K5C7A0</accession>